<dbReference type="SUPFAM" id="SSF53092">
    <property type="entry name" value="Creatinase/prolidase N-terminal domain"/>
    <property type="match status" value="1"/>
</dbReference>
<evidence type="ECO:0000259" key="2">
    <source>
        <dbReference type="Pfam" id="PF01321"/>
    </source>
</evidence>
<gene>
    <name evidence="3" type="ORF">LIZ65_11820</name>
</gene>
<dbReference type="Pfam" id="PF01321">
    <property type="entry name" value="Creatinase_N"/>
    <property type="match status" value="1"/>
</dbReference>
<dbReference type="InterPro" id="IPR029149">
    <property type="entry name" value="Creatin/AminoP/Spt16_N"/>
</dbReference>
<dbReference type="PANTHER" id="PTHR46112">
    <property type="entry name" value="AMINOPEPTIDASE"/>
    <property type="match status" value="1"/>
</dbReference>
<keyword evidence="4" id="KW-1185">Reference proteome</keyword>
<dbReference type="Gene3D" id="3.40.350.10">
    <property type="entry name" value="Creatinase/prolidase N-terminal domain"/>
    <property type="match status" value="1"/>
</dbReference>
<accession>A0ABS8DHS3</accession>
<dbReference type="Pfam" id="PF00557">
    <property type="entry name" value="Peptidase_M24"/>
    <property type="match status" value="1"/>
</dbReference>
<evidence type="ECO:0000313" key="3">
    <source>
        <dbReference type="EMBL" id="MCB7387980.1"/>
    </source>
</evidence>
<dbReference type="RefSeq" id="WP_066733080.1">
    <property type="nucleotide sequence ID" value="NZ_JAJCIQ010000008.1"/>
</dbReference>
<dbReference type="InterPro" id="IPR001714">
    <property type="entry name" value="Pept_M24_MAP"/>
</dbReference>
<dbReference type="PRINTS" id="PR00599">
    <property type="entry name" value="MAPEPTIDASE"/>
</dbReference>
<name>A0ABS8DHS3_9FIRM</name>
<dbReference type="Gene3D" id="3.90.230.10">
    <property type="entry name" value="Creatinase/methionine aminopeptidase superfamily"/>
    <property type="match status" value="1"/>
</dbReference>
<dbReference type="Proteomes" id="UP001299546">
    <property type="component" value="Unassembled WGS sequence"/>
</dbReference>
<dbReference type="EMBL" id="JAJCIS010000007">
    <property type="protein sequence ID" value="MCB7387980.1"/>
    <property type="molecule type" value="Genomic_DNA"/>
</dbReference>
<dbReference type="InterPro" id="IPR050659">
    <property type="entry name" value="Peptidase_M24B"/>
</dbReference>
<protein>
    <submittedName>
        <fullName evidence="3">Xaa-Pro peptidase family protein</fullName>
    </submittedName>
</protein>
<proteinExistence type="predicted"/>
<feature type="domain" description="Creatinase N-terminal" evidence="2">
    <location>
        <begin position="5"/>
        <end position="130"/>
    </location>
</feature>
<reference evidence="3 4" key="1">
    <citation type="submission" date="2021-10" db="EMBL/GenBank/DDBJ databases">
        <title>Collection of gut derived symbiotic bacterial strains cultured from healthy donors.</title>
        <authorList>
            <person name="Lin H."/>
            <person name="Littmann E."/>
            <person name="Kohout C."/>
            <person name="Pamer E.G."/>
        </authorList>
    </citation>
    <scope>NUCLEOTIDE SEQUENCE [LARGE SCALE GENOMIC DNA]</scope>
    <source>
        <strain evidence="3 4">DFI.1.165</strain>
    </source>
</reference>
<dbReference type="SUPFAM" id="SSF55920">
    <property type="entry name" value="Creatinase/aminopeptidase"/>
    <property type="match status" value="1"/>
</dbReference>
<dbReference type="InterPro" id="IPR000587">
    <property type="entry name" value="Creatinase_N"/>
</dbReference>
<dbReference type="InterPro" id="IPR000994">
    <property type="entry name" value="Pept_M24"/>
</dbReference>
<sequence length="356" mass="39777">MKNEQKLLTYMEEHDLPAFYVSSPSNVRYISGYTGDDSYLLLTQEKNYFITDSRYTEQASYECPEYEILNWREAGTTVAGTIAKVVEEKGLKAVGFEADEVLFSSYRRMEEVIKAELVPTQNVIETFRAVKSEEELAYSRIACDIASRAFEKIIQDIRVGVTEKELASKLSHYMVMEGADTKPYGGILISGARTSLLHGIPSSKAIEYGDFVLMDYGCQYNGYLSDMTRTVVVGKATPKQKEVYRLEQQMVEDVEAVMRPGATGLEAYEASLKAIKGTEYEKYNYGGIGHGIGVFVHEIPFMGSNSTAILEEGNIVTVEPGIYIPGWGGVRIEDQVLITKDGIENLITARKELIEL</sequence>
<dbReference type="InterPro" id="IPR036005">
    <property type="entry name" value="Creatinase/aminopeptidase-like"/>
</dbReference>
<evidence type="ECO:0000259" key="1">
    <source>
        <dbReference type="Pfam" id="PF00557"/>
    </source>
</evidence>
<feature type="domain" description="Peptidase M24" evidence="1">
    <location>
        <begin position="140"/>
        <end position="340"/>
    </location>
</feature>
<organism evidence="3 4">
    <name type="scientific">Bariatricus massiliensis</name>
    <dbReference type="NCBI Taxonomy" id="1745713"/>
    <lineage>
        <taxon>Bacteria</taxon>
        <taxon>Bacillati</taxon>
        <taxon>Bacillota</taxon>
        <taxon>Clostridia</taxon>
        <taxon>Lachnospirales</taxon>
        <taxon>Lachnospiraceae</taxon>
        <taxon>Bariatricus</taxon>
    </lineage>
</organism>
<comment type="caution">
    <text evidence="3">The sequence shown here is derived from an EMBL/GenBank/DDBJ whole genome shotgun (WGS) entry which is preliminary data.</text>
</comment>
<evidence type="ECO:0000313" key="4">
    <source>
        <dbReference type="Proteomes" id="UP001299546"/>
    </source>
</evidence>
<dbReference type="PANTHER" id="PTHR46112:SF3">
    <property type="entry name" value="AMINOPEPTIDASE YPDF"/>
    <property type="match status" value="1"/>
</dbReference>